<dbReference type="InterPro" id="IPR029016">
    <property type="entry name" value="GAF-like_dom_sf"/>
</dbReference>
<dbReference type="InterPro" id="IPR036890">
    <property type="entry name" value="HATPase_C_sf"/>
</dbReference>
<evidence type="ECO:0000256" key="7">
    <source>
        <dbReference type="ARBA" id="ARBA00022840"/>
    </source>
</evidence>
<dbReference type="SMART" id="SM00387">
    <property type="entry name" value="HATPase_c"/>
    <property type="match status" value="1"/>
</dbReference>
<dbReference type="InterPro" id="IPR011712">
    <property type="entry name" value="Sig_transdc_His_kin_sub3_dim/P"/>
</dbReference>
<dbReference type="InterPro" id="IPR003018">
    <property type="entry name" value="GAF"/>
</dbReference>
<sequence length="372" mass="41241">MLYSITKRLSSAPPTVEVLEALIHDIENILGVAGGSICLGKPGDEKAYRLASTQSHELETSIRYPRDCEACLGRGEPHEMDIEDGAGRVLKLFSTPIRDKDRQYGVLVVQTARGETQGLDEWQLRLLNTIASHIAIAITMSEQVSQSRLVALLEERSVIARELHDSLAQSLSYLKIQVSRLEKSITRGDDREKSLEISDVLRKGLNGAYRQLRELLATFRLRISEAGLNAALQETVAEFRERSSIDIQLLNQMGNCKISPNAEIHVMQIIREALSNVTRHADATRATVFLECDLAGMVTVLVEDNGVGIDDERDMMDHYGLPIMKERAAWLGGELRIGDSREGGTSVRLTFAVADVEKPGRTIELDRGMLHG</sequence>
<dbReference type="Pfam" id="PF13492">
    <property type="entry name" value="GAF_3"/>
    <property type="match status" value="1"/>
</dbReference>
<accession>A0A657PLW0</accession>
<dbReference type="PANTHER" id="PTHR24421">
    <property type="entry name" value="NITRATE/NITRITE SENSOR PROTEIN NARX-RELATED"/>
    <property type="match status" value="1"/>
</dbReference>
<comment type="caution">
    <text evidence="10">The sequence shown here is derived from an EMBL/GenBank/DDBJ whole genome shotgun (WGS) entry which is preliminary data.</text>
</comment>
<gene>
    <name evidence="10" type="ORF">B0D84_00165</name>
</gene>
<dbReference type="SUPFAM" id="SSF55874">
    <property type="entry name" value="ATPase domain of HSP90 chaperone/DNA topoisomerase II/histidine kinase"/>
    <property type="match status" value="1"/>
</dbReference>
<dbReference type="GO" id="GO:0005524">
    <property type="term" value="F:ATP binding"/>
    <property type="evidence" value="ECO:0007669"/>
    <property type="project" value="UniProtKB-KW"/>
</dbReference>
<evidence type="ECO:0000256" key="6">
    <source>
        <dbReference type="ARBA" id="ARBA00022777"/>
    </source>
</evidence>
<evidence type="ECO:0000313" key="11">
    <source>
        <dbReference type="Proteomes" id="UP000243361"/>
    </source>
</evidence>
<keyword evidence="8" id="KW-0902">Two-component regulatory system</keyword>
<dbReference type="GO" id="GO:0046983">
    <property type="term" value="F:protein dimerization activity"/>
    <property type="evidence" value="ECO:0007669"/>
    <property type="project" value="InterPro"/>
</dbReference>
<dbReference type="Gene3D" id="3.30.450.40">
    <property type="match status" value="1"/>
</dbReference>
<keyword evidence="5" id="KW-0547">Nucleotide-binding</keyword>
<evidence type="ECO:0000256" key="4">
    <source>
        <dbReference type="ARBA" id="ARBA00022679"/>
    </source>
</evidence>
<evidence type="ECO:0000256" key="1">
    <source>
        <dbReference type="ARBA" id="ARBA00000085"/>
    </source>
</evidence>
<dbReference type="EC" id="2.7.13.3" evidence="2"/>
<keyword evidence="11" id="KW-1185">Reference proteome</keyword>
<dbReference type="GO" id="GO:0016020">
    <property type="term" value="C:membrane"/>
    <property type="evidence" value="ECO:0007669"/>
    <property type="project" value="InterPro"/>
</dbReference>
<proteinExistence type="predicted"/>
<evidence type="ECO:0000313" key="10">
    <source>
        <dbReference type="EMBL" id="OQX37949.1"/>
    </source>
</evidence>
<reference evidence="10" key="1">
    <citation type="submission" date="2017-02" db="EMBL/GenBank/DDBJ databases">
        <title>Novel co-symbiosis in the unique lucinid bivalve Phacoides pectinatus.</title>
        <authorList>
            <person name="Lim S.J."/>
            <person name="Davis B.G."/>
            <person name="Gill D.E."/>
            <person name="Engel A.S."/>
            <person name="Anderson L.C."/>
            <person name="Campbell B.J."/>
        </authorList>
    </citation>
    <scope>NUCLEOTIDE SEQUENCE [LARGE SCALE GENOMIC DNA]</scope>
    <source>
        <strain evidence="10">LUC13016_P6</strain>
    </source>
</reference>
<dbReference type="CDD" id="cd16917">
    <property type="entry name" value="HATPase_UhpB-NarQ-NarX-like"/>
    <property type="match status" value="1"/>
</dbReference>
<dbReference type="EMBL" id="MUIE01000017">
    <property type="protein sequence ID" value="OQX37949.1"/>
    <property type="molecule type" value="Genomic_DNA"/>
</dbReference>
<protein>
    <recommendedName>
        <fullName evidence="2">histidine kinase</fullName>
        <ecNumber evidence="2">2.7.13.3</ecNumber>
    </recommendedName>
</protein>
<dbReference type="Proteomes" id="UP000243361">
    <property type="component" value="Unassembled WGS sequence"/>
</dbReference>
<evidence type="ECO:0000256" key="8">
    <source>
        <dbReference type="ARBA" id="ARBA00023012"/>
    </source>
</evidence>
<dbReference type="GO" id="GO:0000155">
    <property type="term" value="F:phosphorelay sensor kinase activity"/>
    <property type="evidence" value="ECO:0007669"/>
    <property type="project" value="InterPro"/>
</dbReference>
<keyword evidence="6" id="KW-0418">Kinase</keyword>
<keyword evidence="3" id="KW-0597">Phosphoprotein</keyword>
<dbReference type="Gene3D" id="1.20.5.1930">
    <property type="match status" value="1"/>
</dbReference>
<dbReference type="AlphaFoldDB" id="A0A657PLW0"/>
<evidence type="ECO:0000256" key="2">
    <source>
        <dbReference type="ARBA" id="ARBA00012438"/>
    </source>
</evidence>
<keyword evidence="7" id="KW-0067">ATP-binding</keyword>
<evidence type="ECO:0000259" key="9">
    <source>
        <dbReference type="PROSITE" id="PS50109"/>
    </source>
</evidence>
<comment type="catalytic activity">
    <reaction evidence="1">
        <text>ATP + protein L-histidine = ADP + protein N-phospho-L-histidine.</text>
        <dbReference type="EC" id="2.7.13.3"/>
    </reaction>
</comment>
<dbReference type="Pfam" id="PF02518">
    <property type="entry name" value="HATPase_c"/>
    <property type="match status" value="1"/>
</dbReference>
<dbReference type="Gene3D" id="3.30.565.10">
    <property type="entry name" value="Histidine kinase-like ATPase, C-terminal domain"/>
    <property type="match status" value="1"/>
</dbReference>
<dbReference type="PROSITE" id="PS50109">
    <property type="entry name" value="HIS_KIN"/>
    <property type="match status" value="1"/>
</dbReference>
<dbReference type="Pfam" id="PF07730">
    <property type="entry name" value="HisKA_3"/>
    <property type="match status" value="1"/>
</dbReference>
<feature type="domain" description="Histidine kinase" evidence="9">
    <location>
        <begin position="158"/>
        <end position="355"/>
    </location>
</feature>
<organism evidence="10 11">
    <name type="scientific">Candidatus Sedimenticola endophacoides</name>
    <dbReference type="NCBI Taxonomy" id="2548426"/>
    <lineage>
        <taxon>Bacteria</taxon>
        <taxon>Pseudomonadati</taxon>
        <taxon>Pseudomonadota</taxon>
        <taxon>Gammaproteobacteria</taxon>
        <taxon>Chromatiales</taxon>
        <taxon>Sedimenticolaceae</taxon>
        <taxon>Sedimenticola</taxon>
    </lineage>
</organism>
<keyword evidence="4" id="KW-0808">Transferase</keyword>
<dbReference type="SUPFAM" id="SSF55781">
    <property type="entry name" value="GAF domain-like"/>
    <property type="match status" value="1"/>
</dbReference>
<dbReference type="InterPro" id="IPR003594">
    <property type="entry name" value="HATPase_dom"/>
</dbReference>
<name>A0A657PLW0_9GAMM</name>
<evidence type="ECO:0000256" key="3">
    <source>
        <dbReference type="ARBA" id="ARBA00022553"/>
    </source>
</evidence>
<dbReference type="InterPro" id="IPR005467">
    <property type="entry name" value="His_kinase_dom"/>
</dbReference>
<evidence type="ECO:0000256" key="5">
    <source>
        <dbReference type="ARBA" id="ARBA00022741"/>
    </source>
</evidence>
<dbReference type="PANTHER" id="PTHR24421:SF10">
    <property type="entry name" value="NITRATE_NITRITE SENSOR PROTEIN NARQ"/>
    <property type="match status" value="1"/>
</dbReference>
<dbReference type="InterPro" id="IPR050482">
    <property type="entry name" value="Sensor_HK_TwoCompSys"/>
</dbReference>